<dbReference type="Pfam" id="PF01556">
    <property type="entry name" value="DnaJ_C"/>
    <property type="match status" value="1"/>
</dbReference>
<dbReference type="CDD" id="cd06257">
    <property type="entry name" value="DnaJ"/>
    <property type="match status" value="1"/>
</dbReference>
<dbReference type="SMART" id="SM00271">
    <property type="entry name" value="DnaJ"/>
    <property type="match status" value="1"/>
</dbReference>
<evidence type="ECO:0000256" key="1">
    <source>
        <dbReference type="ARBA" id="ARBA00022723"/>
    </source>
</evidence>
<keyword evidence="4" id="KW-0862">Zinc</keyword>
<protein>
    <submittedName>
        <fullName evidence="6">J domain-containing protein</fullName>
    </submittedName>
</protein>
<evidence type="ECO:0000313" key="6">
    <source>
        <dbReference type="EMBL" id="MBI1756101.1"/>
    </source>
</evidence>
<dbReference type="FunFam" id="2.60.260.20:FF:000005">
    <property type="entry name" value="Chaperone protein dnaJ 1, mitochondrial"/>
    <property type="match status" value="1"/>
</dbReference>
<proteinExistence type="predicted"/>
<keyword evidence="1" id="KW-0479">Metal-binding</keyword>
<dbReference type="Proteomes" id="UP000727962">
    <property type="component" value="Unassembled WGS sequence"/>
</dbReference>
<keyword evidence="2" id="KW-0677">Repeat</keyword>
<gene>
    <name evidence="6" type="ORF">HYR64_03235</name>
</gene>
<dbReference type="PANTHER" id="PTHR43096:SF10">
    <property type="entry name" value="CHAPERONE PROTEIN DNAJ A6, CHLOROPLASTIC"/>
    <property type="match status" value="1"/>
</dbReference>
<evidence type="ECO:0000256" key="4">
    <source>
        <dbReference type="ARBA" id="ARBA00022833"/>
    </source>
</evidence>
<dbReference type="EMBL" id="JACOSL010000022">
    <property type="protein sequence ID" value="MBI1756101.1"/>
    <property type="molecule type" value="Genomic_DNA"/>
</dbReference>
<dbReference type="PRINTS" id="PR00625">
    <property type="entry name" value="JDOMAIN"/>
</dbReference>
<dbReference type="AlphaFoldDB" id="A0A931LZJ0"/>
<dbReference type="Gene3D" id="2.60.260.20">
    <property type="entry name" value="Urease metallochaperone UreE, N-terminal domain"/>
    <property type="match status" value="2"/>
</dbReference>
<dbReference type="Pfam" id="PF00226">
    <property type="entry name" value="DnaJ"/>
    <property type="match status" value="1"/>
</dbReference>
<comment type="caution">
    <text evidence="6">The sequence shown here is derived from an EMBL/GenBank/DDBJ whole genome shotgun (WGS) entry which is preliminary data.</text>
</comment>
<evidence type="ECO:0000256" key="2">
    <source>
        <dbReference type="ARBA" id="ARBA00022737"/>
    </source>
</evidence>
<accession>A0A931LZJ0</accession>
<dbReference type="PROSITE" id="PS50076">
    <property type="entry name" value="DNAJ_2"/>
    <property type="match status" value="1"/>
</dbReference>
<dbReference type="PANTHER" id="PTHR43096">
    <property type="entry name" value="DNAJ HOMOLOG 1, MITOCHONDRIAL-RELATED"/>
    <property type="match status" value="1"/>
</dbReference>
<dbReference type="CDD" id="cd10747">
    <property type="entry name" value="DnaJ_C"/>
    <property type="match status" value="1"/>
</dbReference>
<name>A0A931LZJ0_FIMGI</name>
<sequence>MARDFYEVLGVKRGADDKEIKSAYRRLARKLHPDVNPNDKSAEAKFKEISQAYEVIGDPERRKLYDQYGQNWEAAKNFGGGPGPGDGGFEFQFGHEGGIGSVFEQIFGGAGRAAPGGVRFGFDEIGPQNVDKVVDVPLEEIDKGSKRMLTYQTIDAARARDGVTRVPTTKKVEVSIPAGIEDGKKLRVPGKGSAGVNGRAGDLFVTVHWATHPKFRAVGDHLEVEVPVPFTTAALGGEIRVPTLRGTVTMKIPEGTQGGQTFRLAGQGIARLQGGRCDLMAKVKVTVPKRPSEDQRRLLRQLAELEGPAA</sequence>
<dbReference type="GO" id="GO:0042026">
    <property type="term" value="P:protein refolding"/>
    <property type="evidence" value="ECO:0007669"/>
    <property type="project" value="TreeGrafter"/>
</dbReference>
<feature type="domain" description="J" evidence="5">
    <location>
        <begin position="4"/>
        <end position="69"/>
    </location>
</feature>
<reference evidence="6" key="1">
    <citation type="submission" date="2020-07" db="EMBL/GenBank/DDBJ databases">
        <title>Huge and variable diversity of episymbiotic CPR bacteria and DPANN archaea in groundwater ecosystems.</title>
        <authorList>
            <person name="He C.Y."/>
            <person name="Keren R."/>
            <person name="Whittaker M."/>
            <person name="Farag I.F."/>
            <person name="Doudna J."/>
            <person name="Cate J.H.D."/>
            <person name="Banfield J.F."/>
        </authorList>
    </citation>
    <scope>NUCLEOTIDE SEQUENCE</scope>
    <source>
        <strain evidence="6">NC_groundwater_17_Pr7_B-0.1um_64_12</strain>
    </source>
</reference>
<dbReference type="InterPro" id="IPR008971">
    <property type="entry name" value="HSP40/DnaJ_pept-bd"/>
</dbReference>
<evidence type="ECO:0000256" key="3">
    <source>
        <dbReference type="ARBA" id="ARBA00022771"/>
    </source>
</evidence>
<dbReference type="InterPro" id="IPR001623">
    <property type="entry name" value="DnaJ_domain"/>
</dbReference>
<dbReference type="InterPro" id="IPR036869">
    <property type="entry name" value="J_dom_sf"/>
</dbReference>
<dbReference type="SUPFAM" id="SSF46565">
    <property type="entry name" value="Chaperone J-domain"/>
    <property type="match status" value="1"/>
</dbReference>
<dbReference type="GO" id="GO:0008270">
    <property type="term" value="F:zinc ion binding"/>
    <property type="evidence" value="ECO:0007669"/>
    <property type="project" value="UniProtKB-KW"/>
</dbReference>
<dbReference type="SUPFAM" id="SSF49493">
    <property type="entry name" value="HSP40/DnaJ peptide-binding domain"/>
    <property type="match status" value="2"/>
</dbReference>
<evidence type="ECO:0000259" key="5">
    <source>
        <dbReference type="PROSITE" id="PS50076"/>
    </source>
</evidence>
<dbReference type="Gene3D" id="1.10.287.110">
    <property type="entry name" value="DnaJ domain"/>
    <property type="match status" value="1"/>
</dbReference>
<dbReference type="InterPro" id="IPR002939">
    <property type="entry name" value="DnaJ_C"/>
</dbReference>
<keyword evidence="3" id="KW-0863">Zinc-finger</keyword>
<dbReference type="GO" id="GO:0051082">
    <property type="term" value="F:unfolded protein binding"/>
    <property type="evidence" value="ECO:0007669"/>
    <property type="project" value="InterPro"/>
</dbReference>
<organism evidence="6 7">
    <name type="scientific">Fimbriimonas ginsengisoli</name>
    <dbReference type="NCBI Taxonomy" id="1005039"/>
    <lineage>
        <taxon>Bacteria</taxon>
        <taxon>Bacillati</taxon>
        <taxon>Armatimonadota</taxon>
        <taxon>Fimbriimonadia</taxon>
        <taxon>Fimbriimonadales</taxon>
        <taxon>Fimbriimonadaceae</taxon>
        <taxon>Fimbriimonas</taxon>
    </lineage>
</organism>
<dbReference type="GO" id="GO:0005737">
    <property type="term" value="C:cytoplasm"/>
    <property type="evidence" value="ECO:0007669"/>
    <property type="project" value="TreeGrafter"/>
</dbReference>
<evidence type="ECO:0000313" key="7">
    <source>
        <dbReference type="Proteomes" id="UP000727962"/>
    </source>
</evidence>